<dbReference type="GO" id="GO:0006099">
    <property type="term" value="P:tricarboxylic acid cycle"/>
    <property type="evidence" value="ECO:0007669"/>
    <property type="project" value="UniProtKB-UniPathway"/>
</dbReference>
<proteinExistence type="predicted"/>
<feature type="transmembrane region" description="Helical" evidence="6">
    <location>
        <begin position="6"/>
        <end position="29"/>
    </location>
</feature>
<dbReference type="EMBL" id="QOPD01000002">
    <property type="protein sequence ID" value="RCL38803.1"/>
    <property type="molecule type" value="Genomic_DNA"/>
</dbReference>
<reference evidence="7 8" key="1">
    <citation type="journal article" date="2018" name="Microbiome">
        <title>Fine metagenomic profile of the Mediterranean stratified and mixed water columns revealed by assembly and recruitment.</title>
        <authorList>
            <person name="Haro-Moreno J.M."/>
            <person name="Lopez-Perez M."/>
            <person name="De La Torre J.R."/>
            <person name="Picazo A."/>
            <person name="Camacho A."/>
            <person name="Rodriguez-Valera F."/>
        </authorList>
    </citation>
    <scope>NUCLEOTIDE SEQUENCE [LARGE SCALE GENOMIC DNA]</scope>
    <source>
        <strain evidence="7">MED-G83</strain>
    </source>
</reference>
<keyword evidence="4 6" id="KW-0812">Transmembrane</keyword>
<dbReference type="GO" id="GO:0016020">
    <property type="term" value="C:membrane"/>
    <property type="evidence" value="ECO:0007669"/>
    <property type="project" value="UniProtKB-SubCell"/>
</dbReference>
<comment type="caution">
    <text evidence="7">The sequence shown here is derived from an EMBL/GenBank/DDBJ whole genome shotgun (WGS) entry which is preliminary data.</text>
</comment>
<dbReference type="SUPFAM" id="SSF81343">
    <property type="entry name" value="Fumarate reductase respiratory complex transmembrane subunits"/>
    <property type="match status" value="1"/>
</dbReference>
<evidence type="ECO:0000313" key="7">
    <source>
        <dbReference type="EMBL" id="RCL38803.1"/>
    </source>
</evidence>
<dbReference type="GO" id="GO:0020037">
    <property type="term" value="F:heme binding"/>
    <property type="evidence" value="ECO:0007669"/>
    <property type="project" value="InterPro"/>
</dbReference>
<keyword evidence="5 6" id="KW-1133">Transmembrane helix</keyword>
<evidence type="ECO:0000256" key="2">
    <source>
        <dbReference type="ARBA" id="ARBA00004050"/>
    </source>
</evidence>
<evidence type="ECO:0000313" key="8">
    <source>
        <dbReference type="Proteomes" id="UP000252147"/>
    </source>
</evidence>
<accession>A0A368BNB6</accession>
<protein>
    <submittedName>
        <fullName evidence="7">Succinate dehydrogenase, hydrophobic membrane anchor protein</fullName>
    </submittedName>
</protein>
<evidence type="ECO:0000256" key="1">
    <source>
        <dbReference type="ARBA" id="ARBA00001971"/>
    </source>
</evidence>
<dbReference type="NCBIfam" id="TIGR02968">
    <property type="entry name" value="succ_dehyd_anc"/>
    <property type="match status" value="1"/>
</dbReference>
<evidence type="ECO:0000256" key="4">
    <source>
        <dbReference type="ARBA" id="ARBA00022692"/>
    </source>
</evidence>
<comment type="cofactor">
    <cofactor evidence="1">
        <name>heme</name>
        <dbReference type="ChEBI" id="CHEBI:30413"/>
    </cofactor>
</comment>
<dbReference type="InterPro" id="IPR034804">
    <property type="entry name" value="SQR/QFR_C/D"/>
</dbReference>
<name>A0A368BNB6_9GAMM</name>
<comment type="function">
    <text evidence="2">Membrane-anchoring subunit of succinate dehydrogenase (SDH).</text>
</comment>
<dbReference type="InterPro" id="IPR014312">
    <property type="entry name" value="Succ_DH_anchor"/>
</dbReference>
<feature type="transmembrane region" description="Helical" evidence="6">
    <location>
        <begin position="50"/>
        <end position="70"/>
    </location>
</feature>
<evidence type="ECO:0000256" key="3">
    <source>
        <dbReference type="ARBA" id="ARBA00004141"/>
    </source>
</evidence>
<evidence type="ECO:0000256" key="6">
    <source>
        <dbReference type="SAM" id="Phobius"/>
    </source>
</evidence>
<comment type="subcellular location">
    <subcellularLocation>
        <location evidence="3">Membrane</location>
        <topology evidence="3">Multi-pass membrane protein</topology>
    </subcellularLocation>
</comment>
<dbReference type="UniPathway" id="UPA00223"/>
<dbReference type="Proteomes" id="UP000252147">
    <property type="component" value="Unassembled WGS sequence"/>
</dbReference>
<feature type="transmembrane region" description="Helical" evidence="6">
    <location>
        <begin position="90"/>
        <end position="118"/>
    </location>
</feature>
<gene>
    <name evidence="7" type="primary">sdhD</name>
    <name evidence="7" type="ORF">DBW97_01965</name>
</gene>
<evidence type="ECO:0000256" key="5">
    <source>
        <dbReference type="ARBA" id="ARBA00022989"/>
    </source>
</evidence>
<dbReference type="AlphaFoldDB" id="A0A368BNB6"/>
<dbReference type="Gene3D" id="1.20.1300.10">
    <property type="entry name" value="Fumarate reductase/succinate dehydrogenase, transmembrane subunit"/>
    <property type="match status" value="1"/>
</dbReference>
<sequence length="119" mass="13756">MGTLFWYLQRLSAVVILSFVLYVAISFFVKPYNISAAIWSSDIDDISFKIFSTLFLFSMFFHGIVGLKAVEDDYLSKRTIGFVSSTLSEFSLIFRIIFRVFVAMVVFVTTYVFVFNYLV</sequence>
<organism evidence="7 8">
    <name type="scientific">SAR86 cluster bacterium</name>
    <dbReference type="NCBI Taxonomy" id="2030880"/>
    <lineage>
        <taxon>Bacteria</taxon>
        <taxon>Pseudomonadati</taxon>
        <taxon>Pseudomonadota</taxon>
        <taxon>Gammaproteobacteria</taxon>
        <taxon>SAR86 cluster</taxon>
    </lineage>
</organism>
<keyword evidence="6" id="KW-0472">Membrane</keyword>